<dbReference type="Proteomes" id="UP000186230">
    <property type="component" value="Chromosome"/>
</dbReference>
<proteinExistence type="predicted"/>
<reference evidence="1 2" key="1">
    <citation type="submission" date="2016-07" db="EMBL/GenBank/DDBJ databases">
        <title>Multi-omics approach to identify versatile polysaccharide utilization systems of a marine flavobacterium Gramella flava.</title>
        <authorList>
            <person name="Tang K."/>
        </authorList>
    </citation>
    <scope>NUCLEOTIDE SEQUENCE [LARGE SCALE GENOMIC DNA]</scope>
    <source>
        <strain evidence="1 2">JLT2011</strain>
    </source>
</reference>
<sequence length="44" mass="5023">MFRSAGSNMYDNLNTFFVSFQRLNLLIPGCRLAKIRNSLIAEAE</sequence>
<accession>A0A1L7I3Z4</accession>
<evidence type="ECO:0000313" key="2">
    <source>
        <dbReference type="Proteomes" id="UP000186230"/>
    </source>
</evidence>
<evidence type="ECO:0000313" key="1">
    <source>
        <dbReference type="EMBL" id="APU67893.1"/>
    </source>
</evidence>
<organism evidence="1 2">
    <name type="scientific">Christiangramia flava JLT2011</name>
    <dbReference type="NCBI Taxonomy" id="1229726"/>
    <lineage>
        <taxon>Bacteria</taxon>
        <taxon>Pseudomonadati</taxon>
        <taxon>Bacteroidota</taxon>
        <taxon>Flavobacteriia</taxon>
        <taxon>Flavobacteriales</taxon>
        <taxon>Flavobacteriaceae</taxon>
        <taxon>Christiangramia</taxon>
    </lineage>
</organism>
<name>A0A1L7I3Z4_9FLAO</name>
<dbReference type="AlphaFoldDB" id="A0A1L7I3Z4"/>
<dbReference type="KEGG" id="gfl:GRFL_1169"/>
<dbReference type="STRING" id="1229726.GRFL_1169"/>
<protein>
    <submittedName>
        <fullName evidence="1">Uncharacterized protein</fullName>
    </submittedName>
</protein>
<gene>
    <name evidence="1" type="ORF">GRFL_1169</name>
</gene>
<dbReference type="EMBL" id="CP016359">
    <property type="protein sequence ID" value="APU67893.1"/>
    <property type="molecule type" value="Genomic_DNA"/>
</dbReference>
<keyword evidence="2" id="KW-1185">Reference proteome</keyword>